<keyword evidence="1" id="KW-0812">Transmembrane</keyword>
<keyword evidence="1" id="KW-0472">Membrane</keyword>
<sequence length="134" mass="14377">MVNFDLKRLIIGSVAGLVISLVIGLVIFWLTLGSVKLYDAGVYSTGFTEFSFVVGVVIAAALFGSMERDIVSAGIVGFIIGLLTCLIEGFVLSLFFAPMTVQIITGWWGSQTILIFAGVIVAVIFNMIFSKKSN</sequence>
<feature type="transmembrane region" description="Helical" evidence="1">
    <location>
        <begin position="108"/>
        <end position="129"/>
    </location>
</feature>
<dbReference type="RefSeq" id="WP_058738401.1">
    <property type="nucleotide sequence ID" value="NZ_CP011266.1"/>
</dbReference>
<keyword evidence="3" id="KW-1185">Reference proteome</keyword>
<name>A0A0U2V0J8_9EURY</name>
<accession>A0A0U2V0J8</accession>
<protein>
    <submittedName>
        <fullName evidence="2">Uncharacterized protein</fullName>
    </submittedName>
</protein>
<proteinExistence type="predicted"/>
<evidence type="ECO:0000256" key="1">
    <source>
        <dbReference type="SAM" id="Phobius"/>
    </source>
</evidence>
<dbReference type="Proteomes" id="UP000067738">
    <property type="component" value="Chromosome"/>
</dbReference>
<feature type="transmembrane region" description="Helical" evidence="1">
    <location>
        <begin position="9"/>
        <end position="30"/>
    </location>
</feature>
<keyword evidence="1" id="KW-1133">Transmembrane helix</keyword>
<dbReference type="KEGG" id="mmil:sm9_0247"/>
<dbReference type="PATRIC" id="fig|230361.4.peg.258"/>
<feature type="transmembrane region" description="Helical" evidence="1">
    <location>
        <begin position="42"/>
        <end position="63"/>
    </location>
</feature>
<feature type="transmembrane region" description="Helical" evidence="1">
    <location>
        <begin position="75"/>
        <end position="96"/>
    </location>
</feature>
<dbReference type="EMBL" id="CP011266">
    <property type="protein sequence ID" value="ALT68050.1"/>
    <property type="molecule type" value="Genomic_DNA"/>
</dbReference>
<evidence type="ECO:0000313" key="2">
    <source>
        <dbReference type="EMBL" id="ALT68050.1"/>
    </source>
</evidence>
<dbReference type="GeneID" id="26735222"/>
<reference evidence="2 3" key="1">
    <citation type="submission" date="2015-04" db="EMBL/GenBank/DDBJ databases">
        <title>The complete genome sequence of the rumen methanogen Methanobrevibacter millerae SM9.</title>
        <authorList>
            <person name="Leahy S.C."/>
            <person name="Kelly W.J."/>
            <person name="Pacheco D.M."/>
            <person name="Li D."/>
            <person name="Altermann E."/>
            <person name="Attwood G.T."/>
        </authorList>
    </citation>
    <scope>NUCLEOTIDE SEQUENCE [LARGE SCALE GENOMIC DNA]</scope>
    <source>
        <strain evidence="2 3">SM9</strain>
    </source>
</reference>
<gene>
    <name evidence="2" type="ORF">sm9_0247</name>
</gene>
<evidence type="ECO:0000313" key="3">
    <source>
        <dbReference type="Proteomes" id="UP000067738"/>
    </source>
</evidence>
<organism evidence="2 3">
    <name type="scientific">Methanobrevibacter millerae</name>
    <dbReference type="NCBI Taxonomy" id="230361"/>
    <lineage>
        <taxon>Archaea</taxon>
        <taxon>Methanobacteriati</taxon>
        <taxon>Methanobacteriota</taxon>
        <taxon>Methanomada group</taxon>
        <taxon>Methanobacteria</taxon>
        <taxon>Methanobacteriales</taxon>
        <taxon>Methanobacteriaceae</taxon>
        <taxon>Methanobrevibacter</taxon>
    </lineage>
</organism>
<dbReference type="AlphaFoldDB" id="A0A0U2V0J8"/>